<accession>A0A8S8ZG99</accession>
<dbReference type="Proteomes" id="UP000433876">
    <property type="component" value="Unassembled WGS sequence"/>
</dbReference>
<dbReference type="AlphaFoldDB" id="A0A8S8ZG99"/>
<evidence type="ECO:0000313" key="3">
    <source>
        <dbReference type="Proteomes" id="UP000433876"/>
    </source>
</evidence>
<evidence type="ECO:0000256" key="1">
    <source>
        <dbReference type="SAM" id="MobiDB-lite"/>
    </source>
</evidence>
<comment type="caution">
    <text evidence="2">The sequence shown here is derived from an EMBL/GenBank/DDBJ whole genome shotgun (WGS) entry which is preliminary data.</text>
</comment>
<organism evidence="2 3">
    <name type="scientific">Sordaria macrospora</name>
    <dbReference type="NCBI Taxonomy" id="5147"/>
    <lineage>
        <taxon>Eukaryota</taxon>
        <taxon>Fungi</taxon>
        <taxon>Dikarya</taxon>
        <taxon>Ascomycota</taxon>
        <taxon>Pezizomycotina</taxon>
        <taxon>Sordariomycetes</taxon>
        <taxon>Sordariomycetidae</taxon>
        <taxon>Sordariales</taxon>
        <taxon>Sordariaceae</taxon>
        <taxon>Sordaria</taxon>
    </lineage>
</organism>
<name>A0A8S8ZG99_SORMA</name>
<feature type="compositionally biased region" description="Basic and acidic residues" evidence="1">
    <location>
        <begin position="1"/>
        <end position="19"/>
    </location>
</feature>
<sequence length="183" mass="20058">MDALRSLELRAHRPRDHPGSRLQANRILLRGPSSLDRLGPSATAAPDQVPGHRAGLQVRLHHGPRARGGRRARRQPGRGLLHLFRVRLQPRRSRLRGGLSGLRSATRAAPIRGTGSSSRALAATRSPRGRISGIMSARSSPARPRPRARMPTTGTSMSCRLGWSGMPIGHLWMRARWEIGRAS</sequence>
<feature type="region of interest" description="Disordered" evidence="1">
    <location>
        <begin position="95"/>
        <end position="160"/>
    </location>
</feature>
<dbReference type="EMBL" id="NMPR01000202">
    <property type="protein sequence ID" value="KAA8628160.1"/>
    <property type="molecule type" value="Genomic_DNA"/>
</dbReference>
<gene>
    <name evidence="2" type="ORF">SMACR_06401</name>
</gene>
<feature type="region of interest" description="Disordered" evidence="1">
    <location>
        <begin position="1"/>
        <end position="20"/>
    </location>
</feature>
<reference evidence="2 3" key="1">
    <citation type="submission" date="2017-07" db="EMBL/GenBank/DDBJ databases">
        <title>Genome sequence of the Sordaria macrospora wild type strain R19027.</title>
        <authorList>
            <person name="Nowrousian M."/>
            <person name="Teichert I."/>
            <person name="Kueck U."/>
        </authorList>
    </citation>
    <scope>NUCLEOTIDE SEQUENCE [LARGE SCALE GENOMIC DNA]</scope>
    <source>
        <strain evidence="2 3">R19027</strain>
        <tissue evidence="2">Mycelium</tissue>
    </source>
</reference>
<evidence type="ECO:0000313" key="2">
    <source>
        <dbReference type="EMBL" id="KAA8628160.1"/>
    </source>
</evidence>
<protein>
    <submittedName>
        <fullName evidence="2">Uncharacterized protein</fullName>
    </submittedName>
</protein>
<proteinExistence type="predicted"/>